<gene>
    <name evidence="1" type="ORF">ACH5RR_023480</name>
</gene>
<organism evidence="1 2">
    <name type="scientific">Cinchona calisaya</name>
    <dbReference type="NCBI Taxonomy" id="153742"/>
    <lineage>
        <taxon>Eukaryota</taxon>
        <taxon>Viridiplantae</taxon>
        <taxon>Streptophyta</taxon>
        <taxon>Embryophyta</taxon>
        <taxon>Tracheophyta</taxon>
        <taxon>Spermatophyta</taxon>
        <taxon>Magnoliopsida</taxon>
        <taxon>eudicotyledons</taxon>
        <taxon>Gunneridae</taxon>
        <taxon>Pentapetalae</taxon>
        <taxon>asterids</taxon>
        <taxon>lamiids</taxon>
        <taxon>Gentianales</taxon>
        <taxon>Rubiaceae</taxon>
        <taxon>Cinchonoideae</taxon>
        <taxon>Cinchoneae</taxon>
        <taxon>Cinchona</taxon>
    </lineage>
</organism>
<sequence length="105" mass="12028">MISILSSIHIYWSSAFILPEKIIRKIESLVAAFLRSGEINTRYGSKVSWEDVCKLLKEGGFVLIIFNVWNKCLIMKHVWNICAKKPVYGLNGFMNICRKMLVFGG</sequence>
<name>A0ABD2ZBX8_9GENT</name>
<accession>A0ABD2ZBX8</accession>
<keyword evidence="2" id="KW-1185">Reference proteome</keyword>
<comment type="caution">
    <text evidence="1">The sequence shown here is derived from an EMBL/GenBank/DDBJ whole genome shotgun (WGS) entry which is preliminary data.</text>
</comment>
<dbReference type="AlphaFoldDB" id="A0ABD2ZBX8"/>
<dbReference type="EMBL" id="JBJUIK010000010">
    <property type="protein sequence ID" value="KAL3516578.1"/>
    <property type="molecule type" value="Genomic_DNA"/>
</dbReference>
<dbReference type="Proteomes" id="UP001630127">
    <property type="component" value="Unassembled WGS sequence"/>
</dbReference>
<reference evidence="1 2" key="1">
    <citation type="submission" date="2024-11" db="EMBL/GenBank/DDBJ databases">
        <title>A near-complete genome assembly of Cinchona calisaya.</title>
        <authorList>
            <person name="Lian D.C."/>
            <person name="Zhao X.W."/>
            <person name="Wei L."/>
        </authorList>
    </citation>
    <scope>NUCLEOTIDE SEQUENCE [LARGE SCALE GENOMIC DNA]</scope>
    <source>
        <tissue evidence="1">Nenye</tissue>
    </source>
</reference>
<dbReference type="PANTHER" id="PTHR33116">
    <property type="entry name" value="REVERSE TRANSCRIPTASE ZINC-BINDING DOMAIN-CONTAINING PROTEIN-RELATED-RELATED"/>
    <property type="match status" value="1"/>
</dbReference>
<protein>
    <submittedName>
        <fullName evidence="1">Uncharacterized protein</fullName>
    </submittedName>
</protein>
<evidence type="ECO:0000313" key="2">
    <source>
        <dbReference type="Proteomes" id="UP001630127"/>
    </source>
</evidence>
<proteinExistence type="predicted"/>
<evidence type="ECO:0000313" key="1">
    <source>
        <dbReference type="EMBL" id="KAL3516578.1"/>
    </source>
</evidence>
<dbReference type="PANTHER" id="PTHR33116:SF78">
    <property type="entry name" value="OS12G0587133 PROTEIN"/>
    <property type="match status" value="1"/>
</dbReference>